<evidence type="ECO:0000256" key="2">
    <source>
        <dbReference type="ARBA" id="ARBA00022723"/>
    </source>
</evidence>
<dbReference type="GO" id="GO:0006508">
    <property type="term" value="P:proteolysis"/>
    <property type="evidence" value="ECO:0007669"/>
    <property type="project" value="UniProtKB-KW"/>
</dbReference>
<dbReference type="GO" id="GO:0046872">
    <property type="term" value="F:metal ion binding"/>
    <property type="evidence" value="ECO:0007669"/>
    <property type="project" value="UniProtKB-KW"/>
</dbReference>
<name>A0A381QCZ3_9ZZZZ</name>
<gene>
    <name evidence="5" type="ORF">METZ01_LOCUS29712</name>
</gene>
<dbReference type="NCBIfam" id="NF005914">
    <property type="entry name" value="PRK07907.1"/>
    <property type="match status" value="1"/>
</dbReference>
<sequence>MSEVLTFIESNLDRFRAELYEFLRIPSISAKTEHVEDTRRSAQWLADRMRDAGLEVEIIETPGHPVVLGEWRGAGEAAPTVLVYGHYDVQPAEPLEEWVSPPFEPNERDGRIYARGSADDKGQLYMHIKALEALLTTNGSMPVNVVVLAEGEEETGSPNLVPFVETNLDRLACDVVLISDTSMFSEELPSLGFSLRGLAYFEIHVSGARSDLHSGEYGGAITNPGNALAHILATLHDKKGRVAIEGFYDDVVEWDSKTRAQIESLPHSDEQYRKELGVKKLNGEDGFSTLERLWIRPTCDVNGLLCGYTGEGAKTVLPNHAMAKVSFRLVPNQTDGKVRDLFEKHVQHVTPEGVTVQINELHGGRPWKASVEGRYFEAATQALEEAFGTAPVLMGSGGSIPIVVEFEERLSAPVMLVGFSLPGCNLHAPNEWLPVENFERGIGALALLYQKLAN</sequence>
<dbReference type="InterPro" id="IPR051458">
    <property type="entry name" value="Cyt/Met_Dipeptidase"/>
</dbReference>
<dbReference type="GO" id="GO:0008233">
    <property type="term" value="F:peptidase activity"/>
    <property type="evidence" value="ECO:0007669"/>
    <property type="project" value="UniProtKB-KW"/>
</dbReference>
<dbReference type="InterPro" id="IPR002933">
    <property type="entry name" value="Peptidase_M20"/>
</dbReference>
<dbReference type="PANTHER" id="PTHR43270">
    <property type="entry name" value="BETA-ALA-HIS DIPEPTIDASE"/>
    <property type="match status" value="1"/>
</dbReference>
<dbReference type="SUPFAM" id="SSF53187">
    <property type="entry name" value="Zn-dependent exopeptidases"/>
    <property type="match status" value="1"/>
</dbReference>
<keyword evidence="2" id="KW-0479">Metal-binding</keyword>
<keyword evidence="3" id="KW-0378">Hydrolase</keyword>
<protein>
    <recommendedName>
        <fullName evidence="4">Peptidase M20 dimerisation domain-containing protein</fullName>
    </recommendedName>
</protein>
<dbReference type="NCBIfam" id="NF006053">
    <property type="entry name" value="PRK08201.1"/>
    <property type="match status" value="1"/>
</dbReference>
<accession>A0A381QCZ3</accession>
<dbReference type="Pfam" id="PF07687">
    <property type="entry name" value="M20_dimer"/>
    <property type="match status" value="1"/>
</dbReference>
<dbReference type="InterPro" id="IPR011650">
    <property type="entry name" value="Peptidase_M20_dimer"/>
</dbReference>
<evidence type="ECO:0000256" key="1">
    <source>
        <dbReference type="ARBA" id="ARBA00022670"/>
    </source>
</evidence>
<organism evidence="5">
    <name type="scientific">marine metagenome</name>
    <dbReference type="NCBI Taxonomy" id="408172"/>
    <lineage>
        <taxon>unclassified sequences</taxon>
        <taxon>metagenomes</taxon>
        <taxon>ecological metagenomes</taxon>
    </lineage>
</organism>
<dbReference type="EMBL" id="UINC01001294">
    <property type="protein sequence ID" value="SUZ76858.1"/>
    <property type="molecule type" value="Genomic_DNA"/>
</dbReference>
<evidence type="ECO:0000259" key="4">
    <source>
        <dbReference type="Pfam" id="PF07687"/>
    </source>
</evidence>
<evidence type="ECO:0000256" key="3">
    <source>
        <dbReference type="ARBA" id="ARBA00022801"/>
    </source>
</evidence>
<keyword evidence="1" id="KW-0645">Protease</keyword>
<proteinExistence type="predicted"/>
<dbReference type="Gene3D" id="3.30.70.360">
    <property type="match status" value="1"/>
</dbReference>
<dbReference type="AlphaFoldDB" id="A0A381QCZ3"/>
<feature type="domain" description="Peptidase M20 dimerisation" evidence="4">
    <location>
        <begin position="194"/>
        <end position="353"/>
    </location>
</feature>
<dbReference type="PANTHER" id="PTHR43270:SF12">
    <property type="entry name" value="SUCCINYL-DIAMINOPIMELATE DESUCCINYLASE"/>
    <property type="match status" value="1"/>
</dbReference>
<dbReference type="NCBIfam" id="NF006579">
    <property type="entry name" value="PRK09104.1"/>
    <property type="match status" value="1"/>
</dbReference>
<reference evidence="5" key="1">
    <citation type="submission" date="2018-05" db="EMBL/GenBank/DDBJ databases">
        <authorList>
            <person name="Lanie J.A."/>
            <person name="Ng W.-L."/>
            <person name="Kazmierczak K.M."/>
            <person name="Andrzejewski T.M."/>
            <person name="Davidsen T.M."/>
            <person name="Wayne K.J."/>
            <person name="Tettelin H."/>
            <person name="Glass J.I."/>
            <person name="Rusch D."/>
            <person name="Podicherti R."/>
            <person name="Tsui H.-C.T."/>
            <person name="Winkler M.E."/>
        </authorList>
    </citation>
    <scope>NUCLEOTIDE SEQUENCE</scope>
</reference>
<dbReference type="Pfam" id="PF01546">
    <property type="entry name" value="Peptidase_M20"/>
    <property type="match status" value="1"/>
</dbReference>
<evidence type="ECO:0000313" key="5">
    <source>
        <dbReference type="EMBL" id="SUZ76858.1"/>
    </source>
</evidence>
<dbReference type="Gene3D" id="3.40.630.10">
    <property type="entry name" value="Zn peptidases"/>
    <property type="match status" value="1"/>
</dbReference>